<keyword evidence="1" id="KW-0812">Transmembrane</keyword>
<evidence type="ECO:0000313" key="3">
    <source>
        <dbReference type="Proteomes" id="UP000469724"/>
    </source>
</evidence>
<evidence type="ECO:0000313" key="2">
    <source>
        <dbReference type="EMBL" id="NDY58771.1"/>
    </source>
</evidence>
<dbReference type="Proteomes" id="UP000469724">
    <property type="component" value="Unassembled WGS sequence"/>
</dbReference>
<feature type="non-terminal residue" evidence="2">
    <location>
        <position position="1"/>
    </location>
</feature>
<gene>
    <name evidence="2" type="ORF">G3N56_18705</name>
</gene>
<dbReference type="RefSeq" id="WP_163303837.1">
    <property type="nucleotide sequence ID" value="NZ_JAAGRQ010000140.1"/>
</dbReference>
<accession>A0A7K3NRJ4</accession>
<organism evidence="2 3">
    <name type="scientific">Desulfolutivibrio sulfodismutans</name>
    <dbReference type="NCBI Taxonomy" id="63561"/>
    <lineage>
        <taxon>Bacteria</taxon>
        <taxon>Pseudomonadati</taxon>
        <taxon>Thermodesulfobacteriota</taxon>
        <taxon>Desulfovibrionia</taxon>
        <taxon>Desulfovibrionales</taxon>
        <taxon>Desulfovibrionaceae</taxon>
        <taxon>Desulfolutivibrio</taxon>
    </lineage>
</organism>
<feature type="transmembrane region" description="Helical" evidence="1">
    <location>
        <begin position="44"/>
        <end position="69"/>
    </location>
</feature>
<keyword evidence="1" id="KW-1133">Transmembrane helix</keyword>
<dbReference type="AlphaFoldDB" id="A0A7K3NRJ4"/>
<reference evidence="2 3" key="1">
    <citation type="submission" date="2020-02" db="EMBL/GenBank/DDBJ databases">
        <title>Comparative genomics of sulfur disproportionating microorganisms.</title>
        <authorList>
            <person name="Ward L.M."/>
            <person name="Bertran E."/>
            <person name="Johnston D.T."/>
        </authorList>
    </citation>
    <scope>NUCLEOTIDE SEQUENCE [LARGE SCALE GENOMIC DNA]</scope>
    <source>
        <strain evidence="2 3">DSM 3696</strain>
    </source>
</reference>
<name>A0A7K3NRJ4_9BACT</name>
<proteinExistence type="predicted"/>
<dbReference type="EMBL" id="JAAGRQ010000140">
    <property type="protein sequence ID" value="NDY58771.1"/>
    <property type="molecule type" value="Genomic_DNA"/>
</dbReference>
<feature type="transmembrane region" description="Helical" evidence="1">
    <location>
        <begin position="13"/>
        <end position="32"/>
    </location>
</feature>
<comment type="caution">
    <text evidence="2">The sequence shown here is derived from an EMBL/GenBank/DDBJ whole genome shotgun (WGS) entry which is preliminary data.</text>
</comment>
<protein>
    <submittedName>
        <fullName evidence="2">Uncharacterized protein</fullName>
    </submittedName>
</protein>
<evidence type="ECO:0000256" key="1">
    <source>
        <dbReference type="SAM" id="Phobius"/>
    </source>
</evidence>
<keyword evidence="3" id="KW-1185">Reference proteome</keyword>
<keyword evidence="1" id="KW-0472">Membrane</keyword>
<sequence length="78" mass="8055">PPVTHPPAARRRLALRLTAGLCLASLGAGLLTHGPAHFGFDGFFGFHALVGFLACAALVLVAGLAGVLLGRGEDFYDR</sequence>